<dbReference type="Proteomes" id="UP000234653">
    <property type="component" value="Chromosome"/>
</dbReference>
<dbReference type="KEGG" id="lali:LA20249_00905"/>
<keyword evidence="3" id="KW-1185">Reference proteome</keyword>
<gene>
    <name evidence="2" type="ORF">LA20249_00905</name>
</gene>
<sequence>MLNRNYIFTDISVSKSEKNLALDKIAELLAGPMNLSKDELLDGLLKREKEGTTGFTDGLAIPHATLQSLADPKVGVVTFDTPIEWDSLDGKGVRTAFVLLTPDNSKNNIHLKMLSQLSRNLMKEDFVKQIQDNLSNGDNLFKIVSSVVNNE</sequence>
<evidence type="ECO:0000313" key="2">
    <source>
        <dbReference type="EMBL" id="AUI72735.1"/>
    </source>
</evidence>
<evidence type="ECO:0000259" key="1">
    <source>
        <dbReference type="PROSITE" id="PS51094"/>
    </source>
</evidence>
<dbReference type="InterPro" id="IPR002178">
    <property type="entry name" value="PTS_EIIA_type-2_dom"/>
</dbReference>
<feature type="domain" description="PTS EIIA type-2" evidence="1">
    <location>
        <begin position="1"/>
        <end position="147"/>
    </location>
</feature>
<organism evidence="2 3">
    <name type="scientific">Companilactobacillus alimentarius DSM 20249</name>
    <dbReference type="NCBI Taxonomy" id="1423720"/>
    <lineage>
        <taxon>Bacteria</taxon>
        <taxon>Bacillati</taxon>
        <taxon>Bacillota</taxon>
        <taxon>Bacilli</taxon>
        <taxon>Lactobacillales</taxon>
        <taxon>Lactobacillaceae</taxon>
        <taxon>Companilactobacillus</taxon>
    </lineage>
</organism>
<dbReference type="EMBL" id="CP018867">
    <property type="protein sequence ID" value="AUI72735.1"/>
    <property type="molecule type" value="Genomic_DNA"/>
</dbReference>
<accession>A0A2K9HN79</accession>
<dbReference type="Gene3D" id="3.40.930.10">
    <property type="entry name" value="Mannitol-specific EII, Chain A"/>
    <property type="match status" value="1"/>
</dbReference>
<dbReference type="STRING" id="1423720.FC67_GL000168"/>
<dbReference type="AlphaFoldDB" id="A0A2K9HN79"/>
<evidence type="ECO:0000313" key="3">
    <source>
        <dbReference type="Proteomes" id="UP000234653"/>
    </source>
</evidence>
<dbReference type="InterPro" id="IPR016152">
    <property type="entry name" value="PTrfase/Anion_transptr"/>
</dbReference>
<name>A0A2K9HN79_9LACO</name>
<dbReference type="Pfam" id="PF00359">
    <property type="entry name" value="PTS_EIIA_2"/>
    <property type="match status" value="1"/>
</dbReference>
<dbReference type="SUPFAM" id="SSF55804">
    <property type="entry name" value="Phoshotransferase/anion transport protein"/>
    <property type="match status" value="1"/>
</dbReference>
<dbReference type="PROSITE" id="PS51094">
    <property type="entry name" value="PTS_EIIA_TYPE_2"/>
    <property type="match status" value="1"/>
</dbReference>
<dbReference type="PANTHER" id="PTHR47738">
    <property type="entry name" value="PTS SYSTEM FRUCTOSE-LIKE EIIA COMPONENT-RELATED"/>
    <property type="match status" value="1"/>
</dbReference>
<dbReference type="CDD" id="cd00211">
    <property type="entry name" value="PTS_IIA_fru"/>
    <property type="match status" value="1"/>
</dbReference>
<reference evidence="2 3" key="1">
    <citation type="submission" date="2016-12" db="EMBL/GenBank/DDBJ databases">
        <title>The whole genome sequencing and assembly of Lactobacillus alimentarius DSM 20249T strain.</title>
        <authorList>
            <person name="Lee Y.-J."/>
            <person name="Yi H."/>
            <person name="Bahn Y.-S."/>
            <person name="Kim J.F."/>
            <person name="Lee D.-W."/>
        </authorList>
    </citation>
    <scope>NUCLEOTIDE SEQUENCE [LARGE SCALE GENOMIC DNA]</scope>
    <source>
        <strain evidence="2 3">DSM 20249</strain>
    </source>
</reference>
<protein>
    <recommendedName>
        <fullName evidence="1">PTS EIIA type-2 domain-containing protein</fullName>
    </recommendedName>
</protein>
<proteinExistence type="predicted"/>
<dbReference type="InterPro" id="IPR051541">
    <property type="entry name" value="PTS_SugarTrans_NitroReg"/>
</dbReference>